<name>A0A4Z2JH74_9TELE</name>
<sequence>MKLVIIHWPDHYSNPQCGREHMETTRSSSPLPFTLHRGVRRRSRVHLKLRHIIFPAFLDTFQSGRMLPRNLRRGTGVNRFPPSGDSASCIVATPLGSPAEEKKTSAGIVAYRGLNYDNW</sequence>
<dbReference type="AlphaFoldDB" id="A0A4Z2JH74"/>
<dbReference type="Proteomes" id="UP000314294">
    <property type="component" value="Unassembled WGS sequence"/>
</dbReference>
<gene>
    <name evidence="1" type="ORF">EYF80_001385</name>
</gene>
<comment type="caution">
    <text evidence="1">The sequence shown here is derived from an EMBL/GenBank/DDBJ whole genome shotgun (WGS) entry which is preliminary data.</text>
</comment>
<proteinExistence type="predicted"/>
<dbReference type="EMBL" id="SRLO01000005">
    <property type="protein sequence ID" value="TNN88602.1"/>
    <property type="molecule type" value="Genomic_DNA"/>
</dbReference>
<reference evidence="1 2" key="1">
    <citation type="submission" date="2019-03" db="EMBL/GenBank/DDBJ databases">
        <title>First draft genome of Liparis tanakae, snailfish: a comprehensive survey of snailfish specific genes.</title>
        <authorList>
            <person name="Kim W."/>
            <person name="Song I."/>
            <person name="Jeong J.-H."/>
            <person name="Kim D."/>
            <person name="Kim S."/>
            <person name="Ryu S."/>
            <person name="Song J.Y."/>
            <person name="Lee S.K."/>
        </authorList>
    </citation>
    <scope>NUCLEOTIDE SEQUENCE [LARGE SCALE GENOMIC DNA]</scope>
    <source>
        <tissue evidence="1">Muscle</tissue>
    </source>
</reference>
<accession>A0A4Z2JH74</accession>
<protein>
    <submittedName>
        <fullName evidence="1">Uncharacterized protein</fullName>
    </submittedName>
</protein>
<evidence type="ECO:0000313" key="1">
    <source>
        <dbReference type="EMBL" id="TNN88602.1"/>
    </source>
</evidence>
<organism evidence="1 2">
    <name type="scientific">Liparis tanakae</name>
    <name type="common">Tanaka's snailfish</name>
    <dbReference type="NCBI Taxonomy" id="230148"/>
    <lineage>
        <taxon>Eukaryota</taxon>
        <taxon>Metazoa</taxon>
        <taxon>Chordata</taxon>
        <taxon>Craniata</taxon>
        <taxon>Vertebrata</taxon>
        <taxon>Euteleostomi</taxon>
        <taxon>Actinopterygii</taxon>
        <taxon>Neopterygii</taxon>
        <taxon>Teleostei</taxon>
        <taxon>Neoteleostei</taxon>
        <taxon>Acanthomorphata</taxon>
        <taxon>Eupercaria</taxon>
        <taxon>Perciformes</taxon>
        <taxon>Cottioidei</taxon>
        <taxon>Cottales</taxon>
        <taxon>Liparidae</taxon>
        <taxon>Liparis</taxon>
    </lineage>
</organism>
<evidence type="ECO:0000313" key="2">
    <source>
        <dbReference type="Proteomes" id="UP000314294"/>
    </source>
</evidence>
<keyword evidence="2" id="KW-1185">Reference proteome</keyword>